<dbReference type="AlphaFoldDB" id="A0AA41R6D5"/>
<comment type="caution">
    <text evidence="1">The sequence shown here is derived from an EMBL/GenBank/DDBJ whole genome shotgun (WGS) entry which is preliminary data.</text>
</comment>
<dbReference type="Pfam" id="PF14236">
    <property type="entry name" value="DruA"/>
    <property type="match status" value="1"/>
</dbReference>
<proteinExistence type="predicted"/>
<dbReference type="RefSeq" id="WP_246915302.1">
    <property type="nucleotide sequence ID" value="NZ_JALJRB010000086.1"/>
</dbReference>
<evidence type="ECO:0000313" key="1">
    <source>
        <dbReference type="EMBL" id="MCJ8503229.1"/>
    </source>
</evidence>
<reference evidence="1" key="1">
    <citation type="submission" date="2022-04" db="EMBL/GenBank/DDBJ databases">
        <title>Desulfatitalea alkaliphila sp. nov., a novel anaerobic sulfate-reducing bacterium isolated from terrestrial mud volcano, Taman Peninsula, Russia.</title>
        <authorList>
            <person name="Khomyakova M.A."/>
            <person name="Merkel A.Y."/>
            <person name="Slobodkin A.I."/>
        </authorList>
    </citation>
    <scope>NUCLEOTIDE SEQUENCE</scope>
    <source>
        <strain evidence="1">M08but</strain>
    </source>
</reference>
<accession>A0AA41R6D5</accession>
<dbReference type="InterPro" id="IPR025639">
    <property type="entry name" value="DruA"/>
</dbReference>
<evidence type="ECO:0000313" key="2">
    <source>
        <dbReference type="Proteomes" id="UP001165427"/>
    </source>
</evidence>
<protein>
    <submittedName>
        <fullName evidence="1">DUF4338 domain-containing protein</fullName>
    </submittedName>
</protein>
<keyword evidence="2" id="KW-1185">Reference proteome</keyword>
<feature type="non-terminal residue" evidence="1">
    <location>
        <position position="1"/>
    </location>
</feature>
<gene>
    <name evidence="1" type="ORF">MRX98_21830</name>
</gene>
<organism evidence="1 2">
    <name type="scientific">Desulfatitalea alkaliphila</name>
    <dbReference type="NCBI Taxonomy" id="2929485"/>
    <lineage>
        <taxon>Bacteria</taxon>
        <taxon>Pseudomonadati</taxon>
        <taxon>Thermodesulfobacteriota</taxon>
        <taxon>Desulfobacteria</taxon>
        <taxon>Desulfobacterales</taxon>
        <taxon>Desulfosarcinaceae</taxon>
        <taxon>Desulfatitalea</taxon>
    </lineage>
</organism>
<dbReference type="EMBL" id="JALJRB010000086">
    <property type="protein sequence ID" value="MCJ8503229.1"/>
    <property type="molecule type" value="Genomic_DNA"/>
</dbReference>
<sequence>GRALRRLRADWRHAYGVDPWLVETFVDSRRFHGGCYRASNFIVLGQTSGRGRMDRNHQRHGAQVKTVMVHPLVKDARQRLTAGRAGE</sequence>
<name>A0AA41R6D5_9BACT</name>
<dbReference type="Proteomes" id="UP001165427">
    <property type="component" value="Unassembled WGS sequence"/>
</dbReference>